<dbReference type="AlphaFoldDB" id="A0A1I8QDW1"/>
<proteinExistence type="predicted"/>
<dbReference type="InterPro" id="IPR031961">
    <property type="entry name" value="DUF4780"/>
</dbReference>
<gene>
    <name evidence="3" type="primary">106085480</name>
</gene>
<accession>A0A1I8QDW1</accession>
<reference evidence="4" key="1">
    <citation type="submission" date="2015-05" db="EMBL/GenBank/DDBJ databases">
        <authorList>
            <person name="Wilson R.K."/>
            <person name="Warren W.C."/>
            <person name="Olafson P."/>
        </authorList>
    </citation>
    <scope>NUCLEOTIDE SEQUENCE [LARGE SCALE GENOMIC DNA]</scope>
    <source>
        <strain evidence="4">USDA</strain>
    </source>
</reference>
<dbReference type="Pfam" id="PF16012">
    <property type="entry name" value="DUF4780"/>
    <property type="match status" value="1"/>
</dbReference>
<evidence type="ECO:0000313" key="4">
    <source>
        <dbReference type="Proteomes" id="UP000095300"/>
    </source>
</evidence>
<dbReference type="VEuPathDB" id="VectorBase:SCAU016199"/>
<evidence type="ECO:0000256" key="1">
    <source>
        <dbReference type="SAM" id="MobiDB-lite"/>
    </source>
</evidence>
<dbReference type="EnsemblMetazoa" id="SCAU016199-RA">
    <property type="protein sequence ID" value="SCAU016199-PA"/>
    <property type="gene ID" value="SCAU016199"/>
</dbReference>
<dbReference type="KEGG" id="scac:106085480"/>
<feature type="compositionally biased region" description="Basic and acidic residues" evidence="1">
    <location>
        <begin position="269"/>
        <end position="287"/>
    </location>
</feature>
<feature type="region of interest" description="Disordered" evidence="1">
    <location>
        <begin position="269"/>
        <end position="292"/>
    </location>
</feature>
<feature type="region of interest" description="Disordered" evidence="1">
    <location>
        <begin position="147"/>
        <end position="217"/>
    </location>
</feature>
<evidence type="ECO:0000259" key="2">
    <source>
        <dbReference type="Pfam" id="PF16012"/>
    </source>
</evidence>
<dbReference type="EnsemblMetazoa" id="SCAU016199-RB">
    <property type="protein sequence ID" value="SCAU016199-PB"/>
    <property type="gene ID" value="SCAU016199"/>
</dbReference>
<protein>
    <recommendedName>
        <fullName evidence="2">DUF4780 domain-containing protein</fullName>
    </recommendedName>
</protein>
<feature type="compositionally biased region" description="Polar residues" evidence="1">
    <location>
        <begin position="151"/>
        <end position="215"/>
    </location>
</feature>
<feature type="compositionally biased region" description="Low complexity" evidence="1">
    <location>
        <begin position="496"/>
        <end position="506"/>
    </location>
</feature>
<name>A0A1I8QDW1_STOCA</name>
<dbReference type="Proteomes" id="UP000095300">
    <property type="component" value="Unassembled WGS sequence"/>
</dbReference>
<feature type="domain" description="DUF4780" evidence="2">
    <location>
        <begin position="515"/>
        <end position="688"/>
    </location>
</feature>
<evidence type="ECO:0000313" key="3">
    <source>
        <dbReference type="EnsemblMetazoa" id="SCAU016199-PA"/>
    </source>
</evidence>
<keyword evidence="4" id="KW-1185">Reference proteome</keyword>
<sequence length="693" mass="79105">MDFSDDIELDNFVNHQNSNNFANGGIGSKGQLKPTNQKEFEKRFEKYRSYCKCINETKAPTKITFNVLKIKEQRLAYIKQFERDYPDRMLEISPNFKNRSRPAHASDRVERNGKQEVLVISSEDEEPPAKQPMALRIRPLADLIENKDQSKQPISNLVPNPASLTKSTPPQSINNKNETTKYSTQIASNVTTPAPSSSTAPKYAPPNSSQANRPINYQKLKDDERWYQRYCKYCEQIHEMDDAYKKNEANKSSIDSVLRYIANFEQKHPGVMHDKSPNLKKSEKTKLTSDVSGSEGVVANNITTTETISPSVREKQIEVLVSKTRVAKNTEAGKPQNIQKSTPMQPPAYQFSNMQNPHAQQPASNMNNWQMTNTPVQQFYMPQQQNQHQFPMSIQDYRVPPYNYAMHQQQQQQQSTQNSFNISQTFTDFYSSNTTQPTDYTMNNQWPAYWGGNPMNAYDSNVQQQTGNFNPAAHYSNNNPQAPPYVNTKAMPAPGTSSTSTISQTQANDKSKTSSKPKIKVHIVDRIDPLGKLNPAQWSVIHERLLESLIKEINNKSLDDIFMAYNGFEWQNGFLSIECDNKKAVNFLEDSIFDMGPMAEQISIVPALSELHRQIIWLTIPPPLLEKEDILKLLKKQNKKLMSENWSCIRSYIYEGDMKIHLEISPASAVLIKKAGDKIRFGINYISVKYPKL</sequence>
<organism evidence="3 4">
    <name type="scientific">Stomoxys calcitrans</name>
    <name type="common">Stable fly</name>
    <name type="synonym">Conops calcitrans</name>
    <dbReference type="NCBI Taxonomy" id="35570"/>
    <lineage>
        <taxon>Eukaryota</taxon>
        <taxon>Metazoa</taxon>
        <taxon>Ecdysozoa</taxon>
        <taxon>Arthropoda</taxon>
        <taxon>Hexapoda</taxon>
        <taxon>Insecta</taxon>
        <taxon>Pterygota</taxon>
        <taxon>Neoptera</taxon>
        <taxon>Endopterygota</taxon>
        <taxon>Diptera</taxon>
        <taxon>Brachycera</taxon>
        <taxon>Muscomorpha</taxon>
        <taxon>Muscoidea</taxon>
        <taxon>Muscidae</taxon>
        <taxon>Stomoxys</taxon>
    </lineage>
</organism>
<feature type="region of interest" description="Disordered" evidence="1">
    <location>
        <begin position="487"/>
        <end position="517"/>
    </location>
</feature>
<reference evidence="3" key="2">
    <citation type="submission" date="2020-05" db="UniProtKB">
        <authorList>
            <consortium name="EnsemblMetazoa"/>
        </authorList>
    </citation>
    <scope>IDENTIFICATION</scope>
    <source>
        <strain evidence="3">USDA</strain>
    </source>
</reference>